<organism evidence="11 12">
    <name type="scientific">Chondromyces crocatus</name>
    <dbReference type="NCBI Taxonomy" id="52"/>
    <lineage>
        <taxon>Bacteria</taxon>
        <taxon>Pseudomonadati</taxon>
        <taxon>Myxococcota</taxon>
        <taxon>Polyangia</taxon>
        <taxon>Polyangiales</taxon>
        <taxon>Polyangiaceae</taxon>
        <taxon>Chondromyces</taxon>
    </lineage>
</organism>
<dbReference type="InterPro" id="IPR001078">
    <property type="entry name" value="2-oxoacid_DH_actylTfrase"/>
</dbReference>
<evidence type="ECO:0000256" key="5">
    <source>
        <dbReference type="ARBA" id="ARBA00022823"/>
    </source>
</evidence>
<dbReference type="GO" id="GO:0005737">
    <property type="term" value="C:cytoplasm"/>
    <property type="evidence" value="ECO:0007669"/>
    <property type="project" value="TreeGrafter"/>
</dbReference>
<comment type="similarity">
    <text evidence="2 7">Belongs to the 2-oxoacid dehydrogenase family.</text>
</comment>
<evidence type="ECO:0000259" key="10">
    <source>
        <dbReference type="PROSITE" id="PS51826"/>
    </source>
</evidence>
<dbReference type="PROSITE" id="PS50968">
    <property type="entry name" value="BIOTINYL_LIPOYL"/>
    <property type="match status" value="1"/>
</dbReference>
<dbReference type="EMBL" id="CP012159">
    <property type="protein sequence ID" value="AKT42752.1"/>
    <property type="molecule type" value="Genomic_DNA"/>
</dbReference>
<evidence type="ECO:0000256" key="4">
    <source>
        <dbReference type="ARBA" id="ARBA00022679"/>
    </source>
</evidence>
<dbReference type="Gene3D" id="4.10.320.10">
    <property type="entry name" value="E3-binding domain"/>
    <property type="match status" value="1"/>
</dbReference>
<dbReference type="InterPro" id="IPR003016">
    <property type="entry name" value="2-oxoA_DH_lipoyl-BS"/>
</dbReference>
<dbReference type="Pfam" id="PF00364">
    <property type="entry name" value="Biotin_lipoyl"/>
    <property type="match status" value="1"/>
</dbReference>
<keyword evidence="4 7" id="KW-0808">Transferase</keyword>
<comment type="cofactor">
    <cofactor evidence="1 7">
        <name>(R)-lipoate</name>
        <dbReference type="ChEBI" id="CHEBI:83088"/>
    </cofactor>
</comment>
<sequence>MIDVVMPQLGESVAEGTVSKWLVREGDFVKREQPLLEVATDKADTEIPAPQAGRVTSIAVAEGTLVAKGGLLCRIDETAEQSAGDSASQGEAKAASKDEGKKDEGQKATSKDEDQKSTSPEESSQASGSDDRPVLSSPSTKKLAREAGVDLRQVQGTGDYGRITRDDVMRATTAPPPPQPTSQAAELSQLIQAGGGFVPPIPSVGYGAYKVPPFNQKAGDEVIPFNRRRRITADHMVFSKVTAPHVVTVAEVDLHATAKLRDQHKDKFKKAGVGLTYLAFVCAAAVKSLREHPDLNARVLDNAYVRLRDINLGVAVDTPGGLIVPSIKHADELSLLGIARGIDDLAGRARIGKTTADDLSGTTFTVSNPGLKGNLFGGAIISQPNVGILRMGEIKKRPVVVTRDGEDSIAIHPVMFLALSYDHRIVDGVLANSFLWRVADIINRGEFEL</sequence>
<evidence type="ECO:0000256" key="3">
    <source>
        <dbReference type="ARBA" id="ARBA00011484"/>
    </source>
</evidence>
<dbReference type="PANTHER" id="PTHR43178">
    <property type="entry name" value="DIHYDROLIPOAMIDE ACETYLTRANSFERASE COMPONENT OF PYRUVATE DEHYDROGENASE COMPLEX"/>
    <property type="match status" value="1"/>
</dbReference>
<evidence type="ECO:0000259" key="9">
    <source>
        <dbReference type="PROSITE" id="PS50968"/>
    </source>
</evidence>
<evidence type="ECO:0000256" key="6">
    <source>
        <dbReference type="ARBA" id="ARBA00023315"/>
    </source>
</evidence>
<dbReference type="Gene3D" id="2.40.50.100">
    <property type="match status" value="1"/>
</dbReference>
<dbReference type="InterPro" id="IPR050743">
    <property type="entry name" value="2-oxoacid_DH_E2_comp"/>
</dbReference>
<dbReference type="InterPro" id="IPR011053">
    <property type="entry name" value="Single_hybrid_motif"/>
</dbReference>
<feature type="compositionally biased region" description="Polar residues" evidence="8">
    <location>
        <begin position="117"/>
        <end position="128"/>
    </location>
</feature>
<dbReference type="STRING" id="52.CMC5_069790"/>
<comment type="subunit">
    <text evidence="3">Forms a 24-polypeptide structural core with octahedral symmetry.</text>
</comment>
<dbReference type="Gene3D" id="3.30.559.10">
    <property type="entry name" value="Chloramphenicol acetyltransferase-like domain"/>
    <property type="match status" value="1"/>
</dbReference>
<name>A0A0K1EQ30_CHOCO</name>
<gene>
    <name evidence="11" type="ORF">CMC5_069790</name>
</gene>
<dbReference type="Pfam" id="PF00198">
    <property type="entry name" value="2-oxoacid_dh"/>
    <property type="match status" value="1"/>
</dbReference>
<dbReference type="RefSeq" id="WP_050434328.1">
    <property type="nucleotide sequence ID" value="NZ_CP012159.1"/>
</dbReference>
<dbReference type="InterPro" id="IPR023213">
    <property type="entry name" value="CAT-like_dom_sf"/>
</dbReference>
<keyword evidence="12" id="KW-1185">Reference proteome</keyword>
<dbReference type="GO" id="GO:0016407">
    <property type="term" value="F:acetyltransferase activity"/>
    <property type="evidence" value="ECO:0007669"/>
    <property type="project" value="TreeGrafter"/>
</dbReference>
<feature type="domain" description="Peripheral subunit-binding (PSBD)" evidence="10">
    <location>
        <begin position="135"/>
        <end position="172"/>
    </location>
</feature>
<evidence type="ECO:0000256" key="1">
    <source>
        <dbReference type="ARBA" id="ARBA00001938"/>
    </source>
</evidence>
<dbReference type="Pfam" id="PF02817">
    <property type="entry name" value="E3_binding"/>
    <property type="match status" value="1"/>
</dbReference>
<keyword evidence="5 7" id="KW-0450">Lipoyl</keyword>
<dbReference type="SUPFAM" id="SSF52777">
    <property type="entry name" value="CoA-dependent acyltransferases"/>
    <property type="match status" value="1"/>
</dbReference>
<dbReference type="PANTHER" id="PTHR43178:SF5">
    <property type="entry name" value="LIPOAMIDE ACYLTRANSFERASE COMPONENT OF BRANCHED-CHAIN ALPHA-KETO ACID DEHYDROGENASE COMPLEX, MITOCHONDRIAL"/>
    <property type="match status" value="1"/>
</dbReference>
<dbReference type="Proteomes" id="UP000067626">
    <property type="component" value="Chromosome"/>
</dbReference>
<dbReference type="SUPFAM" id="SSF51230">
    <property type="entry name" value="Single hybrid motif"/>
    <property type="match status" value="1"/>
</dbReference>
<feature type="region of interest" description="Disordered" evidence="8">
    <location>
        <begin position="80"/>
        <end position="163"/>
    </location>
</feature>
<dbReference type="PROSITE" id="PS00189">
    <property type="entry name" value="LIPOYL"/>
    <property type="match status" value="1"/>
</dbReference>
<dbReference type="GO" id="GO:0031405">
    <property type="term" value="F:lipoic acid binding"/>
    <property type="evidence" value="ECO:0007669"/>
    <property type="project" value="TreeGrafter"/>
</dbReference>
<reference evidence="11 12" key="1">
    <citation type="submission" date="2015-07" db="EMBL/GenBank/DDBJ databases">
        <title>Genome analysis of myxobacterium Chondromyces crocatus Cm c5 reveals a high potential for natural compound synthesis and the genetic basis for the loss of fruiting body formation.</title>
        <authorList>
            <person name="Zaburannyi N."/>
            <person name="Bunk B."/>
            <person name="Maier J."/>
            <person name="Overmann J."/>
            <person name="Mueller R."/>
        </authorList>
    </citation>
    <scope>NUCLEOTIDE SEQUENCE [LARGE SCALE GENOMIC DNA]</scope>
    <source>
        <strain evidence="11 12">Cm c5</strain>
    </source>
</reference>
<accession>A0A0K1EQ30</accession>
<dbReference type="OrthoDB" id="9805770at2"/>
<protein>
    <recommendedName>
        <fullName evidence="7">Dihydrolipoamide acetyltransferase component of pyruvate dehydrogenase complex</fullName>
        <ecNumber evidence="7">2.3.1.-</ecNumber>
    </recommendedName>
</protein>
<dbReference type="EC" id="2.3.1.-" evidence="7"/>
<feature type="domain" description="Lipoyl-binding" evidence="9">
    <location>
        <begin position="1"/>
        <end position="76"/>
    </location>
</feature>
<evidence type="ECO:0000313" key="11">
    <source>
        <dbReference type="EMBL" id="AKT42752.1"/>
    </source>
</evidence>
<evidence type="ECO:0000256" key="7">
    <source>
        <dbReference type="RuleBase" id="RU003423"/>
    </source>
</evidence>
<evidence type="ECO:0000256" key="2">
    <source>
        <dbReference type="ARBA" id="ARBA00007317"/>
    </source>
</evidence>
<dbReference type="PROSITE" id="PS51826">
    <property type="entry name" value="PSBD"/>
    <property type="match status" value="1"/>
</dbReference>
<feature type="compositionally biased region" description="Basic and acidic residues" evidence="8">
    <location>
        <begin position="94"/>
        <end position="116"/>
    </location>
</feature>
<dbReference type="SUPFAM" id="SSF47005">
    <property type="entry name" value="Peripheral subunit-binding domain of 2-oxo acid dehydrogenase complex"/>
    <property type="match status" value="1"/>
</dbReference>
<dbReference type="InterPro" id="IPR036625">
    <property type="entry name" value="E3-bd_dom_sf"/>
</dbReference>
<dbReference type="InterPro" id="IPR004167">
    <property type="entry name" value="PSBD"/>
</dbReference>
<dbReference type="CDD" id="cd06849">
    <property type="entry name" value="lipoyl_domain"/>
    <property type="match status" value="1"/>
</dbReference>
<dbReference type="PATRIC" id="fig|52.7.peg.7662"/>
<dbReference type="KEGG" id="ccro:CMC5_069790"/>
<feature type="compositionally biased region" description="Polar residues" evidence="8">
    <location>
        <begin position="80"/>
        <end position="89"/>
    </location>
</feature>
<dbReference type="InterPro" id="IPR000089">
    <property type="entry name" value="Biotin_lipoyl"/>
</dbReference>
<proteinExistence type="inferred from homology"/>
<evidence type="ECO:0000256" key="8">
    <source>
        <dbReference type="SAM" id="MobiDB-lite"/>
    </source>
</evidence>
<evidence type="ECO:0000313" key="12">
    <source>
        <dbReference type="Proteomes" id="UP000067626"/>
    </source>
</evidence>
<dbReference type="AlphaFoldDB" id="A0A0K1EQ30"/>
<keyword evidence="6 7" id="KW-0012">Acyltransferase</keyword>